<organism evidence="1 2">
    <name type="scientific">Chaenocephalus aceratus</name>
    <name type="common">Blackfin icefish</name>
    <name type="synonym">Chaenichthys aceratus</name>
    <dbReference type="NCBI Taxonomy" id="36190"/>
    <lineage>
        <taxon>Eukaryota</taxon>
        <taxon>Metazoa</taxon>
        <taxon>Chordata</taxon>
        <taxon>Craniata</taxon>
        <taxon>Vertebrata</taxon>
        <taxon>Euteleostomi</taxon>
        <taxon>Actinopterygii</taxon>
        <taxon>Neopterygii</taxon>
        <taxon>Teleostei</taxon>
        <taxon>Neoteleostei</taxon>
        <taxon>Acanthomorphata</taxon>
        <taxon>Eupercaria</taxon>
        <taxon>Perciformes</taxon>
        <taxon>Notothenioidei</taxon>
        <taxon>Channichthyidae</taxon>
        <taxon>Chaenocephalus</taxon>
    </lineage>
</organism>
<evidence type="ECO:0000313" key="2">
    <source>
        <dbReference type="Proteomes" id="UP001057452"/>
    </source>
</evidence>
<gene>
    <name evidence="1" type="ORF">KUCAC02_025413</name>
</gene>
<accession>A0ACB9VU54</accession>
<dbReference type="EMBL" id="CM043799">
    <property type="protein sequence ID" value="KAI4803765.1"/>
    <property type="molecule type" value="Genomic_DNA"/>
</dbReference>
<proteinExistence type="predicted"/>
<comment type="caution">
    <text evidence="1">The sequence shown here is derived from an EMBL/GenBank/DDBJ whole genome shotgun (WGS) entry which is preliminary data.</text>
</comment>
<evidence type="ECO:0000313" key="1">
    <source>
        <dbReference type="EMBL" id="KAI4803765.1"/>
    </source>
</evidence>
<name>A0ACB9VU54_CHAAC</name>
<reference evidence="1" key="1">
    <citation type="submission" date="2022-05" db="EMBL/GenBank/DDBJ databases">
        <title>Chromosome-level genome of Chaenocephalus aceratus.</title>
        <authorList>
            <person name="Park H."/>
        </authorList>
    </citation>
    <scope>NUCLEOTIDE SEQUENCE</scope>
    <source>
        <strain evidence="1">KU_202001</strain>
    </source>
</reference>
<protein>
    <submittedName>
        <fullName evidence="1">Uncharacterized protein</fullName>
    </submittedName>
</protein>
<sequence>MEKVTPKRVFINNIDSYASKCVAKFLCECVVGAAVDPDAVTEEEEERKPHSGVPAFQVVGTVCDTCAEDRPRVLEEYKHLNREELLSKLMDCDVVIYNITQHAEQLEEACWAASALHNEMEGFSRAKMFILVSTVMTWACSKPVDFDGTTLLCCGRIHGVPRFLLLCGRMFRCTTLPVVVWQDVHSDVHGVPRFLLLCGRMFPFTDEIFWRRRAHPSFKPHMDLEKRVVKMGKTNRTMFSTYVVASGLQYGLGEQLFHFFFKTSWLGQEQEIPVFGDGSNIVPTIHIRDLASVIQNVIEHQPKPYYLLAVDSSNNTMEEILKAVSSSLGPGRIQKRPFEEAYLTQELSVMEVDSLLVNLRMKAVHLKELFSINWLCESGLVENMELVVEEYQQSRGILPIRVCVLGPPAVGKSLVSRQICEHYKLHHITLKDTISQTIAQLEDTVRNVDPDADNEDSAAEAKELLGSLKESMEQNGGLLEDPLLVKVVKDRLMSNPCRNQGFVLDGFPKTYEQAKELFNSEEQESEDGTFQMSSFSRKIMPECVLSLDASDEFLKERVMNLPERLVQEHNYEQEHFLLRLDRHRENNMEDESVGNYFDELDTTPLYLEISSRLPAGTSGRGSVPMTIYLMEHVMPTLTQGLVECCTAHPQDPVDFLAEFLIRKQSLYLLRAEDHLFSSDLHVMQIQNTTTEMKCFVSELPELFNKGQTEDLCVLNSLLSSDDSSQSSGGEGLLEMKRFSPADYKE</sequence>
<keyword evidence="2" id="KW-1185">Reference proteome</keyword>
<dbReference type="Proteomes" id="UP001057452">
    <property type="component" value="Chromosome 15"/>
</dbReference>
<feature type="non-terminal residue" evidence="1">
    <location>
        <position position="745"/>
    </location>
</feature>